<evidence type="ECO:0000256" key="1">
    <source>
        <dbReference type="ARBA" id="ARBA00004123"/>
    </source>
</evidence>
<feature type="region of interest" description="Disordered" evidence="7">
    <location>
        <begin position="171"/>
        <end position="190"/>
    </location>
</feature>
<dbReference type="GO" id="GO:0000976">
    <property type="term" value="F:transcription cis-regulatory region binding"/>
    <property type="evidence" value="ECO:0000318"/>
    <property type="project" value="GO_Central"/>
</dbReference>
<keyword evidence="2" id="KW-0805">Transcription regulation</keyword>
<dbReference type="InterPro" id="IPR045239">
    <property type="entry name" value="bHLH95_bHLH"/>
</dbReference>
<dbReference type="OrthoDB" id="5778525at2759"/>
<feature type="coiled-coil region" evidence="6">
    <location>
        <begin position="429"/>
        <end position="456"/>
    </location>
</feature>
<dbReference type="GO" id="GO:0046983">
    <property type="term" value="F:protein dimerization activity"/>
    <property type="evidence" value="ECO:0007669"/>
    <property type="project" value="InterPro"/>
</dbReference>
<evidence type="ECO:0000313" key="9">
    <source>
        <dbReference type="EMBL" id="OAY27118.1"/>
    </source>
</evidence>
<feature type="region of interest" description="Disordered" evidence="7">
    <location>
        <begin position="313"/>
        <end position="332"/>
    </location>
</feature>
<evidence type="ECO:0000256" key="7">
    <source>
        <dbReference type="SAM" id="MobiDB-lite"/>
    </source>
</evidence>
<dbReference type="PANTHER" id="PTHR46665:SF1">
    <property type="entry name" value="SPERMATOGENESIS- AND OOGENESIS-SPECIFIC BASIC HELIX-LOOP-HELIX-CONTAINING PROTEIN 1"/>
    <property type="match status" value="1"/>
</dbReference>
<proteinExistence type="predicted"/>
<dbReference type="PANTHER" id="PTHR46665">
    <property type="entry name" value="TRANSCRIPTION FACTOR BHLH041-RELATED-RELATED"/>
    <property type="match status" value="1"/>
</dbReference>
<protein>
    <recommendedName>
        <fullName evidence="8">BHLH domain-containing protein</fullName>
    </recommendedName>
</protein>
<name>A0A2C9UC65_MANES</name>
<dbReference type="Pfam" id="PF23132">
    <property type="entry name" value="DUF7049"/>
    <property type="match status" value="1"/>
</dbReference>
<dbReference type="SMART" id="SM00353">
    <property type="entry name" value="HLH"/>
    <property type="match status" value="1"/>
</dbReference>
<keyword evidence="3" id="KW-0238">DNA-binding</keyword>
<dbReference type="Pfam" id="PF23133">
    <property type="entry name" value="DUF7050"/>
    <property type="match status" value="1"/>
</dbReference>
<dbReference type="Gene3D" id="4.10.280.10">
    <property type="entry name" value="Helix-loop-helix DNA-binding domain"/>
    <property type="match status" value="1"/>
</dbReference>
<dbReference type="Pfam" id="PF00010">
    <property type="entry name" value="HLH"/>
    <property type="match status" value="1"/>
</dbReference>
<dbReference type="InterPro" id="IPR044658">
    <property type="entry name" value="bHLH92/bHLH041-like"/>
</dbReference>
<sequence>MDTVFSLLINEADRAGYLRSLMQSFGCNYICVWFDMPQPNHHLYFLDGYYHEENNQPGSSSGSLARRLFDEYRQENFLPVNNRVPGMAFVNNQPYRELSESELQRMASVTVQQRFYQEARIKTAVFMGCRNGEIEMGWSSGMTQINMENAIRSLFSEDIPHQQSPLRELSQAIDPNRPSSSSSSLRSLSMDSPDSSPFLFNIPITSHFSEIPQETPSLQPIQSTSSAIQRVLQSLQQVKNTTNPLRQTMQLQPAQSSTIPLQPAVPSLQPMPSPTRSHQAALQAFALTRNVHLPSQESEDAAMTRAILAVLTSPSSSTSSITPNPPSNYRENQRTSAFKNYLTPTRPMSQSLRKQSMLKRAITYYRSLNIARREHMVASRPTSTQLHHMISERRRREKINESFEALRKLLPPEAKKDKASVLTRTRDYLTSLKAQIDELSKRNQQLEAQIKQLPEKEVAQDAFQSSSNERVEVQVTNISESTSEEQRIIDLRVVLRGEYPIQDMVIRILEFLNQVNNVNAMSLEANTRTTESRSLNLVALRLKIEGQGWTLKKKCRSKANQFILKQTDPIP</sequence>
<keyword evidence="5" id="KW-0539">Nucleus</keyword>
<dbReference type="InterPro" id="IPR036638">
    <property type="entry name" value="HLH_DNA-bd_sf"/>
</dbReference>
<dbReference type="GO" id="GO:0005634">
    <property type="term" value="C:nucleus"/>
    <property type="evidence" value="ECO:0000318"/>
    <property type="project" value="GO_Central"/>
</dbReference>
<dbReference type="AlphaFoldDB" id="A0A2C9UC65"/>
<evidence type="ECO:0000313" key="10">
    <source>
        <dbReference type="Proteomes" id="UP000091857"/>
    </source>
</evidence>
<evidence type="ECO:0000256" key="3">
    <source>
        <dbReference type="ARBA" id="ARBA00023125"/>
    </source>
</evidence>
<keyword evidence="10" id="KW-1185">Reference proteome</keyword>
<evidence type="ECO:0000256" key="6">
    <source>
        <dbReference type="SAM" id="Coils"/>
    </source>
</evidence>
<evidence type="ECO:0000256" key="2">
    <source>
        <dbReference type="ARBA" id="ARBA00023015"/>
    </source>
</evidence>
<dbReference type="SUPFAM" id="SSF47459">
    <property type="entry name" value="HLH, helix-loop-helix DNA-binding domain"/>
    <property type="match status" value="1"/>
</dbReference>
<dbReference type="InterPro" id="IPR011598">
    <property type="entry name" value="bHLH_dom"/>
</dbReference>
<dbReference type="PROSITE" id="PS50888">
    <property type="entry name" value="BHLH"/>
    <property type="match status" value="1"/>
</dbReference>
<evidence type="ECO:0000259" key="8">
    <source>
        <dbReference type="PROSITE" id="PS50888"/>
    </source>
</evidence>
<gene>
    <name evidence="9" type="ORF">MANES_16G101000v8</name>
</gene>
<evidence type="ECO:0000256" key="5">
    <source>
        <dbReference type="ARBA" id="ARBA00023242"/>
    </source>
</evidence>
<feature type="compositionally biased region" description="Low complexity" evidence="7">
    <location>
        <begin position="177"/>
        <end position="190"/>
    </location>
</feature>
<keyword evidence="4" id="KW-0804">Transcription</keyword>
<feature type="compositionally biased region" description="Low complexity" evidence="7">
    <location>
        <begin position="313"/>
        <end position="322"/>
    </location>
</feature>
<dbReference type="EMBL" id="CM004402">
    <property type="protein sequence ID" value="OAY27118.1"/>
    <property type="molecule type" value="Genomic_DNA"/>
</dbReference>
<reference evidence="10" key="1">
    <citation type="journal article" date="2016" name="Nat. Biotechnol.">
        <title>Sequencing wild and cultivated cassava and related species reveals extensive interspecific hybridization and genetic diversity.</title>
        <authorList>
            <person name="Bredeson J.V."/>
            <person name="Lyons J.B."/>
            <person name="Prochnik S.E."/>
            <person name="Wu G.A."/>
            <person name="Ha C.M."/>
            <person name="Edsinger-Gonzales E."/>
            <person name="Grimwood J."/>
            <person name="Schmutz J."/>
            <person name="Rabbi I.Y."/>
            <person name="Egesi C."/>
            <person name="Nauluvula P."/>
            <person name="Lebot V."/>
            <person name="Ndunguru J."/>
            <person name="Mkamilo G."/>
            <person name="Bart R.S."/>
            <person name="Setter T.L."/>
            <person name="Gleadow R.M."/>
            <person name="Kulakow P."/>
            <person name="Ferguson M.E."/>
            <person name="Rounsley S."/>
            <person name="Rokhsar D.S."/>
        </authorList>
    </citation>
    <scope>NUCLEOTIDE SEQUENCE [LARGE SCALE GENOMIC DNA]</scope>
    <source>
        <strain evidence="10">cv. AM560-2</strain>
    </source>
</reference>
<organism evidence="9 10">
    <name type="scientific">Manihot esculenta</name>
    <name type="common">Cassava</name>
    <name type="synonym">Jatropha manihot</name>
    <dbReference type="NCBI Taxonomy" id="3983"/>
    <lineage>
        <taxon>Eukaryota</taxon>
        <taxon>Viridiplantae</taxon>
        <taxon>Streptophyta</taxon>
        <taxon>Embryophyta</taxon>
        <taxon>Tracheophyta</taxon>
        <taxon>Spermatophyta</taxon>
        <taxon>Magnoliopsida</taxon>
        <taxon>eudicotyledons</taxon>
        <taxon>Gunneridae</taxon>
        <taxon>Pentapetalae</taxon>
        <taxon>rosids</taxon>
        <taxon>fabids</taxon>
        <taxon>Malpighiales</taxon>
        <taxon>Euphorbiaceae</taxon>
        <taxon>Crotonoideae</taxon>
        <taxon>Manihoteae</taxon>
        <taxon>Manihot</taxon>
    </lineage>
</organism>
<dbReference type="InterPro" id="IPR055477">
    <property type="entry name" value="DUF7049"/>
</dbReference>
<dbReference type="Gramene" id="Manes.16G101000.4.v8.1">
    <property type="protein sequence ID" value="Manes.16G101000.4.v8.1.CDS"/>
    <property type="gene ID" value="Manes.16G101000.v8.1"/>
</dbReference>
<dbReference type="SMR" id="A0A2C9UC65"/>
<dbReference type="Proteomes" id="UP000091857">
    <property type="component" value="Chromosome 16"/>
</dbReference>
<comment type="caution">
    <text evidence="9">The sequence shown here is derived from an EMBL/GenBank/DDBJ whole genome shotgun (WGS) entry which is preliminary data.</text>
</comment>
<comment type="subcellular location">
    <subcellularLocation>
        <location evidence="1">Nucleus</location>
    </subcellularLocation>
</comment>
<accession>A0A2C9UC65</accession>
<feature type="domain" description="BHLH" evidence="8">
    <location>
        <begin position="383"/>
        <end position="432"/>
    </location>
</feature>
<dbReference type="CDD" id="cd11393">
    <property type="entry name" value="bHLH_AtbHLH_like"/>
    <property type="match status" value="1"/>
</dbReference>
<evidence type="ECO:0000256" key="4">
    <source>
        <dbReference type="ARBA" id="ARBA00023163"/>
    </source>
</evidence>
<dbReference type="InterPro" id="IPR055478">
    <property type="entry name" value="DUF7050"/>
</dbReference>
<keyword evidence="6" id="KW-0175">Coiled coil</keyword>